<dbReference type="InterPro" id="IPR023214">
    <property type="entry name" value="HAD_sf"/>
</dbReference>
<dbReference type="PANTHER" id="PTHR12103:SF12">
    <property type="entry name" value="FI20020P1"/>
    <property type="match status" value="1"/>
</dbReference>
<gene>
    <name evidence="5" type="ORF">C5167_050167</name>
</gene>
<dbReference type="Gene3D" id="3.40.50.1000">
    <property type="entry name" value="HAD superfamily/HAD-like"/>
    <property type="match status" value="1"/>
</dbReference>
<dbReference type="InterPro" id="IPR008380">
    <property type="entry name" value="HAD-SF_hydro_IG_5-nucl"/>
</dbReference>
<comment type="similarity">
    <text evidence="1">Belongs to the 5'(3')-deoxyribonucleotidase family.</text>
</comment>
<evidence type="ECO:0000256" key="4">
    <source>
        <dbReference type="ARBA" id="ARBA00022842"/>
    </source>
</evidence>
<dbReference type="AlphaFoldDB" id="A0A4Y7KPC1"/>
<dbReference type="OMA" id="MFHARIV"/>
<dbReference type="GO" id="GO:0046872">
    <property type="term" value="F:metal ion binding"/>
    <property type="evidence" value="ECO:0007669"/>
    <property type="project" value="UniProtKB-KW"/>
</dbReference>
<protein>
    <submittedName>
        <fullName evidence="5">Uncharacterized protein</fullName>
    </submittedName>
</protein>
<proteinExistence type="inferred from homology"/>
<accession>A0A4Y7KPC1</accession>
<keyword evidence="3" id="KW-0378">Hydrolase</keyword>
<keyword evidence="6" id="KW-1185">Reference proteome</keyword>
<dbReference type="Pfam" id="PF05761">
    <property type="entry name" value="5_nucleotid"/>
    <property type="match status" value="1"/>
</dbReference>
<dbReference type="PANTHER" id="PTHR12103">
    <property type="entry name" value="5'-NUCLEOTIDASE DOMAIN-CONTAINING"/>
    <property type="match status" value="1"/>
</dbReference>
<dbReference type="EMBL" id="CM010722">
    <property type="protein sequence ID" value="RZC74687.1"/>
    <property type="molecule type" value="Genomic_DNA"/>
</dbReference>
<dbReference type="Proteomes" id="UP000316621">
    <property type="component" value="Chromosome 8"/>
</dbReference>
<evidence type="ECO:0000256" key="3">
    <source>
        <dbReference type="ARBA" id="ARBA00022801"/>
    </source>
</evidence>
<reference evidence="5 6" key="1">
    <citation type="journal article" date="2018" name="Science">
        <title>The opium poppy genome and morphinan production.</title>
        <authorList>
            <person name="Guo L."/>
            <person name="Winzer T."/>
            <person name="Yang X."/>
            <person name="Li Y."/>
            <person name="Ning Z."/>
            <person name="He Z."/>
            <person name="Teodor R."/>
            <person name="Lu Y."/>
            <person name="Bowser T.A."/>
            <person name="Graham I.A."/>
            <person name="Ye K."/>
        </authorList>
    </citation>
    <scope>NUCLEOTIDE SEQUENCE [LARGE SCALE GENOMIC DNA]</scope>
    <source>
        <strain evidence="6">cv. HN1</strain>
        <tissue evidence="5">Leaves</tissue>
    </source>
</reference>
<name>A0A4Y7KPC1_PAPSO</name>
<evidence type="ECO:0000256" key="1">
    <source>
        <dbReference type="ARBA" id="ARBA00009589"/>
    </source>
</evidence>
<evidence type="ECO:0000256" key="2">
    <source>
        <dbReference type="ARBA" id="ARBA00022723"/>
    </source>
</evidence>
<dbReference type="Gramene" id="RZC74687">
    <property type="protein sequence ID" value="RZC74687"/>
    <property type="gene ID" value="C5167_050167"/>
</dbReference>
<evidence type="ECO:0000313" key="5">
    <source>
        <dbReference type="EMBL" id="RZC74687.1"/>
    </source>
</evidence>
<organism evidence="5 6">
    <name type="scientific">Papaver somniferum</name>
    <name type="common">Opium poppy</name>
    <dbReference type="NCBI Taxonomy" id="3469"/>
    <lineage>
        <taxon>Eukaryota</taxon>
        <taxon>Viridiplantae</taxon>
        <taxon>Streptophyta</taxon>
        <taxon>Embryophyta</taxon>
        <taxon>Tracheophyta</taxon>
        <taxon>Spermatophyta</taxon>
        <taxon>Magnoliopsida</taxon>
        <taxon>Ranunculales</taxon>
        <taxon>Papaveraceae</taxon>
        <taxon>Papaveroideae</taxon>
        <taxon>Papaver</taxon>
    </lineage>
</organism>
<dbReference type="InterPro" id="IPR036412">
    <property type="entry name" value="HAD-like_sf"/>
</dbReference>
<keyword evidence="4" id="KW-0460">Magnesium</keyword>
<sequence length="318" mass="36634">MPKMNPEGIYVNKNLRLDNIQVYGFDYDYALAHYSANFQSLIYDLVKDHIVNEMSLGTNDLVYFWLKECLLELDFFGSIEPDGCFFGRRKPKGNREMYGTRHIGRGQARGLVGLRFVQHFVDAKLQFDASYLYEDLNHAIQHVQRSGLVHRGQMLLFLKMLKEKGKKLFLMNNSPYYFVDGGMRDSWRDVFDVVIAQVNKPEFYTSEHPFRYYDPAKDTLAFSKVMYFGDHLFSDLRGPLTERESPETHFFLPSIIGLGAGEVGHPLSLGFFCGIQINELQRDYTPLLLPCRCPEGGIPIFLPNLKASLDPSPIKWPC</sequence>
<keyword evidence="2" id="KW-0479">Metal-binding</keyword>
<dbReference type="GO" id="GO:0008253">
    <property type="term" value="F:5'-nucleotidase activity"/>
    <property type="evidence" value="ECO:0007669"/>
    <property type="project" value="TreeGrafter"/>
</dbReference>
<dbReference type="SUPFAM" id="SSF56784">
    <property type="entry name" value="HAD-like"/>
    <property type="match status" value="1"/>
</dbReference>
<evidence type="ECO:0000313" key="6">
    <source>
        <dbReference type="Proteomes" id="UP000316621"/>
    </source>
</evidence>